<feature type="region of interest" description="Disordered" evidence="2">
    <location>
        <begin position="1"/>
        <end position="102"/>
    </location>
</feature>
<feature type="compositionally biased region" description="Basic and acidic residues" evidence="2">
    <location>
        <begin position="841"/>
        <end position="855"/>
    </location>
</feature>
<dbReference type="AlphaFoldDB" id="A0A1G4AWP3"/>
<evidence type="ECO:0000256" key="1">
    <source>
        <dbReference type="SAM" id="Coils"/>
    </source>
</evidence>
<keyword evidence="5" id="KW-1185">Reference proteome</keyword>
<dbReference type="STRING" id="1209926.A0A1G4AWP3"/>
<reference evidence="4 5" key="1">
    <citation type="submission" date="2016-09" db="EMBL/GenBank/DDBJ databases">
        <authorList>
            <person name="Capua I."/>
            <person name="De Benedictis P."/>
            <person name="Joannis T."/>
            <person name="Lombin L.H."/>
            <person name="Cattoli G."/>
        </authorList>
    </citation>
    <scope>NUCLEOTIDE SEQUENCE [LARGE SCALE GENOMIC DNA]</scope>
    <source>
        <strain evidence="4 5">IMI 309357</strain>
    </source>
</reference>
<dbReference type="Proteomes" id="UP000176998">
    <property type="component" value="Unassembled WGS sequence"/>
</dbReference>
<proteinExistence type="predicted"/>
<sequence>MKGASQSMSRAASAAHGSLGNLLTPSPPLASGSSVGQSSASVLPPTVTNETTSKNQQSPDINSSSPKVSDSESSLQGLRDSVRYESSSPAAAAEAYGEPHTRMSTSSYILRALDLGDQLDQNGLAISNSNYAGYPRHHYDPDNDEVESEDGEVTSQDGVEFEESEDREAVGESDKRVRNFQTEDENNEEAGEDEEAELGDELGALNQDEDENDEELSSQLALDLSRLGCSEKCRSEIRQGFDTYNQQIERLERKIHELSLENHKLRADVDRMQKKRNNEKKTEPTWHKRLRLYLTNPNHCQALSYVDIYKLCCKEENMSTKTGNVHPNLRFRGPTSKELEVEVSEGRDENAVDQNGFEESRKGPEALFVQDDEPPKDARRAEDNHTEANVFLKNFPFDRLPTKVQANIIKFVFVEEGKLIHCITRLDPFMPPEQPTQTDRHRSGLPHRFHLSGKSCNITYSMKPNNYLALLTVCKRWHYLGIYAFYGLNTFAFSSLGEFGRFCTGIGEARRERIQHVELLWLGNQYLTHRPVKEGKKGGLRWVSKRTWDVSWLCQMPRLKTLIIHVDESGSQYSSRRHEPKAHVDWMASVTAGQPNFRMTRSLRGLQGLHFLHALRGMELIQFYDYGMSHKHGGRHPIRDWSFFMDIENVTAMPKTDDKAEAAKLANLSPVLPGYEASQEEIEAIKGIYHNSQAFDAVYVSPPVPEGDEHGDIEMANAETPVLVQQQHTAVVSPGMSRPNNVSHPTKEKKIAHAKTAMYAEKRNAAHQDDIKSEASSDVTPKAIIHYTRADTELTISTVTEDGIANDYDDEFSLAGSNATNPIDLDSIEAPKMRSRLSRLQQDDRLDRGKREQTDVRSIGNVSSAASERSYGSNGGLFVGSSPAMSLYRPRPESTAMMDTLRKRGYDESDILSAIDLTAENDETCTISTGVPSSSLASSSRPVVSGPFGHFIPSLTEHHAAGERLPRLARLNSATSVDDCPFNKRRRL</sequence>
<feature type="compositionally biased region" description="Polar residues" evidence="2">
    <location>
        <begin position="860"/>
        <end position="870"/>
    </location>
</feature>
<dbReference type="RefSeq" id="XP_022470637.1">
    <property type="nucleotide sequence ID" value="XM_022622873.1"/>
</dbReference>
<feature type="region of interest" description="Disordered" evidence="2">
    <location>
        <begin position="343"/>
        <end position="382"/>
    </location>
</feature>
<feature type="region of interest" description="Disordered" evidence="2">
    <location>
        <begin position="838"/>
        <end position="870"/>
    </location>
</feature>
<dbReference type="EMBL" id="MJBS01000119">
    <property type="protein sequence ID" value="OHE93472.1"/>
    <property type="molecule type" value="Genomic_DNA"/>
</dbReference>
<dbReference type="Pfam" id="PF24864">
    <property type="entry name" value="DUF7730"/>
    <property type="match status" value="1"/>
</dbReference>
<keyword evidence="1" id="KW-0175">Coiled coil</keyword>
<accession>A0A1G4AWP3</accession>
<evidence type="ECO:0000313" key="4">
    <source>
        <dbReference type="EMBL" id="OHE93472.1"/>
    </source>
</evidence>
<feature type="compositionally biased region" description="Acidic residues" evidence="2">
    <location>
        <begin position="142"/>
        <end position="152"/>
    </location>
</feature>
<feature type="compositionally biased region" description="Low complexity" evidence="2">
    <location>
        <begin position="29"/>
        <end position="44"/>
    </location>
</feature>
<dbReference type="CDD" id="cd14686">
    <property type="entry name" value="bZIP"/>
    <property type="match status" value="1"/>
</dbReference>
<feature type="compositionally biased region" description="Basic and acidic residues" evidence="2">
    <location>
        <begin position="167"/>
        <end position="177"/>
    </location>
</feature>
<evidence type="ECO:0000259" key="3">
    <source>
        <dbReference type="Pfam" id="PF24864"/>
    </source>
</evidence>
<feature type="coiled-coil region" evidence="1">
    <location>
        <begin position="234"/>
        <end position="282"/>
    </location>
</feature>
<dbReference type="GeneID" id="34564383"/>
<dbReference type="OrthoDB" id="3439669at2759"/>
<gene>
    <name evidence="4" type="ORF">CORC01_11247</name>
</gene>
<feature type="compositionally biased region" description="Low complexity" evidence="2">
    <location>
        <begin position="84"/>
        <end position="98"/>
    </location>
</feature>
<feature type="compositionally biased region" description="Low complexity" evidence="2">
    <location>
        <begin position="1"/>
        <end position="15"/>
    </location>
</feature>
<feature type="compositionally biased region" description="Basic and acidic residues" evidence="2">
    <location>
        <begin position="373"/>
        <end position="382"/>
    </location>
</feature>
<evidence type="ECO:0000313" key="5">
    <source>
        <dbReference type="Proteomes" id="UP000176998"/>
    </source>
</evidence>
<comment type="caution">
    <text evidence="4">The sequence shown here is derived from an EMBL/GenBank/DDBJ whole genome shotgun (WGS) entry which is preliminary data.</text>
</comment>
<organism evidence="4 5">
    <name type="scientific">Colletotrichum orchidophilum</name>
    <dbReference type="NCBI Taxonomy" id="1209926"/>
    <lineage>
        <taxon>Eukaryota</taxon>
        <taxon>Fungi</taxon>
        <taxon>Dikarya</taxon>
        <taxon>Ascomycota</taxon>
        <taxon>Pezizomycotina</taxon>
        <taxon>Sordariomycetes</taxon>
        <taxon>Hypocreomycetidae</taxon>
        <taxon>Glomerellales</taxon>
        <taxon>Glomerellaceae</taxon>
        <taxon>Colletotrichum</taxon>
    </lineage>
</organism>
<feature type="compositionally biased region" description="Polar residues" evidence="2">
    <location>
        <begin position="46"/>
        <end position="62"/>
    </location>
</feature>
<feature type="domain" description="DUF7730" evidence="3">
    <location>
        <begin position="397"/>
        <end position="573"/>
    </location>
</feature>
<dbReference type="InterPro" id="IPR056632">
    <property type="entry name" value="DUF7730"/>
</dbReference>
<feature type="compositionally biased region" description="Low complexity" evidence="2">
    <location>
        <begin position="63"/>
        <end position="74"/>
    </location>
</feature>
<protein>
    <recommendedName>
        <fullName evidence="3">DUF7730 domain-containing protein</fullName>
    </recommendedName>
</protein>
<feature type="region of interest" description="Disordered" evidence="2">
    <location>
        <begin position="123"/>
        <end position="196"/>
    </location>
</feature>
<name>A0A1G4AWP3_9PEZI</name>
<feature type="compositionally biased region" description="Acidic residues" evidence="2">
    <location>
        <begin position="182"/>
        <end position="196"/>
    </location>
</feature>
<evidence type="ECO:0000256" key="2">
    <source>
        <dbReference type="SAM" id="MobiDB-lite"/>
    </source>
</evidence>